<evidence type="ECO:0000256" key="1">
    <source>
        <dbReference type="SAM" id="MobiDB-lite"/>
    </source>
</evidence>
<sequence>MNEHVENTAEHHRGSNHPDGQLRVEYAIPSVEEYRGLRKEVGLTQITEEAATKGLPNSLFAVTLRIGQELIGMGRVSGDGGVFFLVTDIAVKPSHQGKGYGRKLMEEIMAYLKREVPAGSFATLIADKPADRLYAQFGFQLTSPGSEGMYWRQPGGV</sequence>
<dbReference type="PANTHER" id="PTHR43233:SF1">
    <property type="entry name" value="FAMILY N-ACETYLTRANSFERASE, PUTATIVE (AFU_ORTHOLOGUE AFUA_6G03350)-RELATED"/>
    <property type="match status" value="1"/>
</dbReference>
<comment type="caution">
    <text evidence="3">The sequence shown here is derived from an EMBL/GenBank/DDBJ whole genome shotgun (WGS) entry which is preliminary data.</text>
</comment>
<evidence type="ECO:0000313" key="3">
    <source>
        <dbReference type="EMBL" id="TKH44595.1"/>
    </source>
</evidence>
<proteinExistence type="predicted"/>
<dbReference type="Pfam" id="PF00583">
    <property type="entry name" value="Acetyltransf_1"/>
    <property type="match status" value="1"/>
</dbReference>
<accession>A0A4U2PY83</accession>
<dbReference type="AlphaFoldDB" id="A0A4U2PY83"/>
<keyword evidence="3" id="KW-0808">Transferase</keyword>
<dbReference type="InterPro" id="IPR000182">
    <property type="entry name" value="GNAT_dom"/>
</dbReference>
<protein>
    <submittedName>
        <fullName evidence="3">N-acetyltransferase</fullName>
    </submittedName>
</protein>
<dbReference type="EMBL" id="PNXQ01000011">
    <property type="protein sequence ID" value="TKH44595.1"/>
    <property type="molecule type" value="Genomic_DNA"/>
</dbReference>
<dbReference type="PROSITE" id="PS51186">
    <property type="entry name" value="GNAT"/>
    <property type="match status" value="1"/>
</dbReference>
<reference evidence="3 4" key="1">
    <citation type="submission" date="2018-01" db="EMBL/GenBank/DDBJ databases">
        <title>Bacillales members from the olive rhizosphere are effective biological control agents against Verticillium dahliae.</title>
        <authorList>
            <person name="Gomez-Lama C."/>
            <person name="Legarda G."/>
            <person name="Ruano-Rosa D."/>
            <person name="Pizarro-Tobias P."/>
            <person name="Valverde-Corredor A."/>
            <person name="Niqui J.L."/>
            <person name="Trivino J.C."/>
            <person name="Roca A."/>
            <person name="Mercado-Blanco J."/>
        </authorList>
    </citation>
    <scope>NUCLEOTIDE SEQUENCE [LARGE SCALE GENOMIC DNA]</scope>
    <source>
        <strain evidence="3 4">PIC167</strain>
    </source>
</reference>
<gene>
    <name evidence="3" type="ORF">C1I60_08940</name>
</gene>
<feature type="compositionally biased region" description="Basic and acidic residues" evidence="1">
    <location>
        <begin position="1"/>
        <end position="13"/>
    </location>
</feature>
<dbReference type="CDD" id="cd04301">
    <property type="entry name" value="NAT_SF"/>
    <property type="match status" value="1"/>
</dbReference>
<dbReference type="GO" id="GO:0016747">
    <property type="term" value="F:acyltransferase activity, transferring groups other than amino-acyl groups"/>
    <property type="evidence" value="ECO:0007669"/>
    <property type="project" value="InterPro"/>
</dbReference>
<name>A0A4U2PY83_9BACL</name>
<dbReference type="Gene3D" id="3.40.630.30">
    <property type="match status" value="1"/>
</dbReference>
<organism evidence="3 4">
    <name type="scientific">Paenibacillus terrae</name>
    <dbReference type="NCBI Taxonomy" id="159743"/>
    <lineage>
        <taxon>Bacteria</taxon>
        <taxon>Bacillati</taxon>
        <taxon>Bacillota</taxon>
        <taxon>Bacilli</taxon>
        <taxon>Bacillales</taxon>
        <taxon>Paenibacillaceae</taxon>
        <taxon>Paenibacillus</taxon>
    </lineage>
</organism>
<dbReference type="InterPro" id="IPR016181">
    <property type="entry name" value="Acyl_CoA_acyltransferase"/>
</dbReference>
<dbReference type="Proteomes" id="UP000308114">
    <property type="component" value="Unassembled WGS sequence"/>
</dbReference>
<dbReference type="PANTHER" id="PTHR43233">
    <property type="entry name" value="FAMILY N-ACETYLTRANSFERASE, PUTATIVE (AFU_ORTHOLOGUE AFUA_6G03350)-RELATED"/>
    <property type="match status" value="1"/>
</dbReference>
<feature type="domain" description="N-acetyltransferase" evidence="2">
    <location>
        <begin position="22"/>
        <end position="157"/>
    </location>
</feature>
<evidence type="ECO:0000259" key="2">
    <source>
        <dbReference type="PROSITE" id="PS51186"/>
    </source>
</evidence>
<evidence type="ECO:0000313" key="4">
    <source>
        <dbReference type="Proteomes" id="UP000308114"/>
    </source>
</evidence>
<dbReference type="RefSeq" id="WP_137061396.1">
    <property type="nucleotide sequence ID" value="NZ_PNXQ01000011.1"/>
</dbReference>
<dbReference type="SUPFAM" id="SSF55729">
    <property type="entry name" value="Acyl-CoA N-acyltransferases (Nat)"/>
    <property type="match status" value="1"/>
</dbReference>
<feature type="region of interest" description="Disordered" evidence="1">
    <location>
        <begin position="1"/>
        <end position="21"/>
    </location>
</feature>
<dbReference type="InterPro" id="IPR053144">
    <property type="entry name" value="Acetyltransferase_Butenolide"/>
</dbReference>